<dbReference type="AlphaFoldDB" id="A0AA38VNA5"/>
<proteinExistence type="predicted"/>
<reference evidence="2" key="1">
    <citation type="submission" date="2022-07" db="EMBL/GenBank/DDBJ databases">
        <title>Fungi with potential for degradation of polypropylene.</title>
        <authorList>
            <person name="Gostincar C."/>
        </authorList>
    </citation>
    <scope>NUCLEOTIDE SEQUENCE</scope>
    <source>
        <strain evidence="2">EXF-13308</strain>
    </source>
</reference>
<dbReference type="EMBL" id="JANBVO010000004">
    <property type="protein sequence ID" value="KAJ9154791.1"/>
    <property type="molecule type" value="Genomic_DNA"/>
</dbReference>
<feature type="compositionally biased region" description="Basic and acidic residues" evidence="1">
    <location>
        <begin position="39"/>
        <end position="56"/>
    </location>
</feature>
<feature type="region of interest" description="Disordered" evidence="1">
    <location>
        <begin position="1"/>
        <end position="234"/>
    </location>
</feature>
<dbReference type="Proteomes" id="UP001174694">
    <property type="component" value="Unassembled WGS sequence"/>
</dbReference>
<evidence type="ECO:0000256" key="1">
    <source>
        <dbReference type="SAM" id="MobiDB-lite"/>
    </source>
</evidence>
<accession>A0AA38VNA5</accession>
<evidence type="ECO:0000313" key="2">
    <source>
        <dbReference type="EMBL" id="KAJ9154791.1"/>
    </source>
</evidence>
<feature type="compositionally biased region" description="Low complexity" evidence="1">
    <location>
        <begin position="164"/>
        <end position="190"/>
    </location>
</feature>
<sequence length="331" mass="36518">MSHRGTSHRPSYEYDSDSDSDYERSHISSPSRGHKSSRSVHDDHHSRRDSRDRHDSPASSRHHHGTSVVKREPGESDWDTDYDPKDKYYLSAEDDPYGLYSQDQKGEGESRDWDLDHVRDRNRDRSPREHSSHRDPARHSYHHRHDDDGHRDSPDRRRSKPLTSDPKSSRPSRPSAARAGSSFAVSSSRPRAVRARSHNGPAGRPRASRAGSSYLHGGSSSKARSARAKPRPVATIPWQQAVRCALEAGAVTALKVRNDPGGWGVKGSKIATAALGAAVVDTLVSKKMPQTKGGMRHAAMRQVAEGVIGNLVIAPITNGGDRRGGGGRRRR</sequence>
<keyword evidence="3" id="KW-1185">Reference proteome</keyword>
<organism evidence="2 3">
    <name type="scientific">Pleurostoma richardsiae</name>
    <dbReference type="NCBI Taxonomy" id="41990"/>
    <lineage>
        <taxon>Eukaryota</taxon>
        <taxon>Fungi</taxon>
        <taxon>Dikarya</taxon>
        <taxon>Ascomycota</taxon>
        <taxon>Pezizomycotina</taxon>
        <taxon>Sordariomycetes</taxon>
        <taxon>Sordariomycetidae</taxon>
        <taxon>Calosphaeriales</taxon>
        <taxon>Pleurostomataceae</taxon>
        <taxon>Pleurostoma</taxon>
    </lineage>
</organism>
<feature type="compositionally biased region" description="Basic and acidic residues" evidence="1">
    <location>
        <begin position="104"/>
        <end position="156"/>
    </location>
</feature>
<gene>
    <name evidence="2" type="ORF">NKR23_g2539</name>
</gene>
<comment type="caution">
    <text evidence="2">The sequence shown here is derived from an EMBL/GenBank/DDBJ whole genome shotgun (WGS) entry which is preliminary data.</text>
</comment>
<name>A0AA38VNA5_9PEZI</name>
<protein>
    <submittedName>
        <fullName evidence="2">Uncharacterized protein</fullName>
    </submittedName>
</protein>
<evidence type="ECO:0000313" key="3">
    <source>
        <dbReference type="Proteomes" id="UP001174694"/>
    </source>
</evidence>